<evidence type="ECO:0000313" key="2">
    <source>
        <dbReference type="Proteomes" id="UP000752292"/>
    </source>
</evidence>
<dbReference type="PANTHER" id="PTHR40266:SF2">
    <property type="entry name" value="TOXIN HIGB-1"/>
    <property type="match status" value="1"/>
</dbReference>
<gene>
    <name evidence="1" type="ORF">HY618_05700</name>
</gene>
<accession>A0A932ZUP1</accession>
<dbReference type="SUPFAM" id="SSF143011">
    <property type="entry name" value="RelE-like"/>
    <property type="match status" value="1"/>
</dbReference>
<dbReference type="InterPro" id="IPR035093">
    <property type="entry name" value="RelE/ParE_toxin_dom_sf"/>
</dbReference>
<dbReference type="Pfam" id="PF05015">
    <property type="entry name" value="HigB-like_toxin"/>
    <property type="match status" value="1"/>
</dbReference>
<dbReference type="EMBL" id="JACQRX010000250">
    <property type="protein sequence ID" value="MBI4251936.1"/>
    <property type="molecule type" value="Genomic_DNA"/>
</dbReference>
<protein>
    <submittedName>
        <fullName evidence="1">Type II toxin-antitoxin system RelE/ParE family toxin</fullName>
    </submittedName>
</protein>
<name>A0A932ZUP1_UNCTE</name>
<comment type="caution">
    <text evidence="1">The sequence shown here is derived from an EMBL/GenBank/DDBJ whole genome shotgun (WGS) entry which is preliminary data.</text>
</comment>
<reference evidence="1" key="1">
    <citation type="submission" date="2020-07" db="EMBL/GenBank/DDBJ databases">
        <title>Huge and variable diversity of episymbiotic CPR bacteria and DPANN archaea in groundwater ecosystems.</title>
        <authorList>
            <person name="He C.Y."/>
            <person name="Keren R."/>
            <person name="Whittaker M."/>
            <person name="Farag I.F."/>
            <person name="Doudna J."/>
            <person name="Cate J.H.D."/>
            <person name="Banfield J.F."/>
        </authorList>
    </citation>
    <scope>NUCLEOTIDE SEQUENCE</scope>
    <source>
        <strain evidence="1">NC_groundwater_1370_Ag_S-0.2um_69_93</strain>
    </source>
</reference>
<dbReference type="AlphaFoldDB" id="A0A932ZUP1"/>
<organism evidence="1 2">
    <name type="scientific">Tectimicrobiota bacterium</name>
    <dbReference type="NCBI Taxonomy" id="2528274"/>
    <lineage>
        <taxon>Bacteria</taxon>
        <taxon>Pseudomonadati</taxon>
        <taxon>Nitrospinota/Tectimicrobiota group</taxon>
        <taxon>Candidatus Tectimicrobiota</taxon>
    </lineage>
</organism>
<evidence type="ECO:0000313" key="1">
    <source>
        <dbReference type="EMBL" id="MBI4251936.1"/>
    </source>
</evidence>
<dbReference type="InterPro" id="IPR007711">
    <property type="entry name" value="HigB-1"/>
</dbReference>
<dbReference type="Gene3D" id="3.30.2310.20">
    <property type="entry name" value="RelE-like"/>
    <property type="match status" value="1"/>
</dbReference>
<dbReference type="Proteomes" id="UP000752292">
    <property type="component" value="Unassembled WGS sequence"/>
</dbReference>
<sequence>MIRGFRHRGLKRLYEQDDRSRIPAQDAEKIRRILLALSRAKGPEDMTFPGFRLHPPKGDMKGYWAVTVRANWRIVFRFEQGEPADVDYLDYH</sequence>
<dbReference type="PANTHER" id="PTHR40266">
    <property type="entry name" value="TOXIN HIGB-1"/>
    <property type="match status" value="1"/>
</dbReference>
<proteinExistence type="predicted"/>